<feature type="compositionally biased region" description="Gly residues" evidence="1">
    <location>
        <begin position="21"/>
        <end position="31"/>
    </location>
</feature>
<keyword evidence="2" id="KW-0472">Membrane</keyword>
<dbReference type="Gene3D" id="1.20.1250.20">
    <property type="entry name" value="MFS general substrate transporter like domains"/>
    <property type="match status" value="2"/>
</dbReference>
<feature type="region of interest" description="Disordered" evidence="1">
    <location>
        <begin position="1"/>
        <end position="36"/>
    </location>
</feature>
<protein>
    <submittedName>
        <fullName evidence="3">MFS transporter</fullName>
    </submittedName>
</protein>
<proteinExistence type="predicted"/>
<evidence type="ECO:0000313" key="4">
    <source>
        <dbReference type="Proteomes" id="UP001165378"/>
    </source>
</evidence>
<dbReference type="EMBL" id="JAKFHA010000016">
    <property type="protein sequence ID" value="MCF2530482.1"/>
    <property type="molecule type" value="Genomic_DNA"/>
</dbReference>
<dbReference type="InterPro" id="IPR036259">
    <property type="entry name" value="MFS_trans_sf"/>
</dbReference>
<dbReference type="Pfam" id="PF07690">
    <property type="entry name" value="MFS_1"/>
    <property type="match status" value="1"/>
</dbReference>
<dbReference type="RefSeq" id="WP_235055142.1">
    <property type="nucleotide sequence ID" value="NZ_JAKFHA010000016.1"/>
</dbReference>
<feature type="transmembrane region" description="Helical" evidence="2">
    <location>
        <begin position="63"/>
        <end position="81"/>
    </location>
</feature>
<sequence>MLPSRLLPRNLSRTFFDERPGGAGGMSGRGTPGPEAAVRAAKAPAPVAPAAPAPTGGSRTRTAWLTVAGILLIALNLRLAISSTAALLDQVRGQLGFGPAVASLVPALPVILFAFAGASSTLLARRLGTERALLAALGALAAGIAVRGIPGTGALLAGIVLGSAGLAVCNVLLPVVVRTHFPKKIALLTSLYTMAMSLGSAAAAAVAVPIANASGSASLGLAAWAIPAVIACVVWGMRSDSWRSAAAESAHGSVLVARPDTKVSALRVGRTRFGLLVTALFALQAMNSYAIIGWLPGILTDSGMSSSAAGSTLGVVLIVGVPATFLLMPLAATTRGLRVAFVTVAGALLAGYVGLLAAPSAAPLLWALLLGAGMSTFPLILAVIGRSGGSPQEAAALSTFAQSTGYLVAAVGPFMVGMVHSATGSWTLPLVLLIGATVLQLAVALALTARKSGRR</sequence>
<feature type="transmembrane region" description="Helical" evidence="2">
    <location>
        <begin position="339"/>
        <end position="358"/>
    </location>
</feature>
<dbReference type="PANTHER" id="PTHR23523:SF2">
    <property type="entry name" value="2-NITROIMIDAZOLE TRANSPORTER"/>
    <property type="match status" value="1"/>
</dbReference>
<feature type="compositionally biased region" description="Low complexity" evidence="1">
    <location>
        <begin position="1"/>
        <end position="13"/>
    </location>
</feature>
<reference evidence="3" key="1">
    <citation type="submission" date="2022-01" db="EMBL/GenBank/DDBJ databases">
        <title>Genome-Based Taxonomic Classification of the Phylum Actinobacteria.</title>
        <authorList>
            <person name="Gao Y."/>
        </authorList>
    </citation>
    <scope>NUCLEOTIDE SEQUENCE</scope>
    <source>
        <strain evidence="3">KLBMP 8922</strain>
    </source>
</reference>
<dbReference type="InterPro" id="IPR011701">
    <property type="entry name" value="MFS"/>
</dbReference>
<accession>A0AA41Q3E1</accession>
<feature type="transmembrane region" description="Helical" evidence="2">
    <location>
        <begin position="131"/>
        <end position="149"/>
    </location>
</feature>
<feature type="transmembrane region" description="Helical" evidence="2">
    <location>
        <begin position="273"/>
        <end position="295"/>
    </location>
</feature>
<dbReference type="SUPFAM" id="SSF103473">
    <property type="entry name" value="MFS general substrate transporter"/>
    <property type="match status" value="1"/>
</dbReference>
<name>A0AA41Q3E1_9ACTN</name>
<feature type="transmembrane region" description="Helical" evidence="2">
    <location>
        <begin position="396"/>
        <end position="416"/>
    </location>
</feature>
<feature type="transmembrane region" description="Helical" evidence="2">
    <location>
        <begin position="185"/>
        <end position="211"/>
    </location>
</feature>
<feature type="transmembrane region" description="Helical" evidence="2">
    <location>
        <begin position="217"/>
        <end position="237"/>
    </location>
</feature>
<gene>
    <name evidence="3" type="ORF">LZ495_25135</name>
</gene>
<keyword evidence="4" id="KW-1185">Reference proteome</keyword>
<evidence type="ECO:0000256" key="1">
    <source>
        <dbReference type="SAM" id="MobiDB-lite"/>
    </source>
</evidence>
<organism evidence="3 4">
    <name type="scientific">Yinghuangia soli</name>
    <dbReference type="NCBI Taxonomy" id="2908204"/>
    <lineage>
        <taxon>Bacteria</taxon>
        <taxon>Bacillati</taxon>
        <taxon>Actinomycetota</taxon>
        <taxon>Actinomycetes</taxon>
        <taxon>Kitasatosporales</taxon>
        <taxon>Streptomycetaceae</taxon>
        <taxon>Yinghuangia</taxon>
    </lineage>
</organism>
<dbReference type="Proteomes" id="UP001165378">
    <property type="component" value="Unassembled WGS sequence"/>
</dbReference>
<feature type="transmembrane region" description="Helical" evidence="2">
    <location>
        <begin position="428"/>
        <end position="449"/>
    </location>
</feature>
<dbReference type="GO" id="GO:0022857">
    <property type="term" value="F:transmembrane transporter activity"/>
    <property type="evidence" value="ECO:0007669"/>
    <property type="project" value="InterPro"/>
</dbReference>
<comment type="caution">
    <text evidence="3">The sequence shown here is derived from an EMBL/GenBank/DDBJ whole genome shotgun (WGS) entry which is preliminary data.</text>
</comment>
<feature type="transmembrane region" description="Helical" evidence="2">
    <location>
        <begin position="101"/>
        <end position="124"/>
    </location>
</feature>
<keyword evidence="2" id="KW-1133">Transmembrane helix</keyword>
<evidence type="ECO:0000313" key="3">
    <source>
        <dbReference type="EMBL" id="MCF2530482.1"/>
    </source>
</evidence>
<dbReference type="PANTHER" id="PTHR23523">
    <property type="match status" value="1"/>
</dbReference>
<dbReference type="InterPro" id="IPR052524">
    <property type="entry name" value="MFS_Cyanate_Porter"/>
</dbReference>
<feature type="transmembrane region" description="Helical" evidence="2">
    <location>
        <begin position="155"/>
        <end position="173"/>
    </location>
</feature>
<feature type="transmembrane region" description="Helical" evidence="2">
    <location>
        <begin position="364"/>
        <end position="384"/>
    </location>
</feature>
<evidence type="ECO:0000256" key="2">
    <source>
        <dbReference type="SAM" id="Phobius"/>
    </source>
</evidence>
<keyword evidence="2" id="KW-0812">Transmembrane</keyword>
<feature type="transmembrane region" description="Helical" evidence="2">
    <location>
        <begin position="307"/>
        <end position="327"/>
    </location>
</feature>
<dbReference type="AlphaFoldDB" id="A0AA41Q3E1"/>